<feature type="compositionally biased region" description="Basic and acidic residues" evidence="1">
    <location>
        <begin position="354"/>
        <end position="364"/>
    </location>
</feature>
<dbReference type="Pfam" id="PF10123">
    <property type="entry name" value="Mu-like_Pro"/>
    <property type="match status" value="1"/>
</dbReference>
<dbReference type="InterPro" id="IPR012106">
    <property type="entry name" value="Phage_Mu_Gp1"/>
</dbReference>
<dbReference type="AlphaFoldDB" id="A0A5Y3W0W3"/>
<protein>
    <recommendedName>
        <fullName evidence="3">Protease</fullName>
    </recommendedName>
</protein>
<comment type="caution">
    <text evidence="2">The sequence shown here is derived from an EMBL/GenBank/DDBJ whole genome shotgun (WGS) entry which is preliminary data.</text>
</comment>
<evidence type="ECO:0000256" key="1">
    <source>
        <dbReference type="SAM" id="MobiDB-lite"/>
    </source>
</evidence>
<evidence type="ECO:0000313" key="2">
    <source>
        <dbReference type="EMBL" id="ECJ4376969.1"/>
    </source>
</evidence>
<name>A0A5Y3W0W3_SALDZ</name>
<proteinExistence type="predicted"/>
<reference evidence="2" key="1">
    <citation type="submission" date="2018-05" db="EMBL/GenBank/DDBJ databases">
        <authorList>
            <person name="Ashton P.M."/>
            <person name="Dallman T."/>
            <person name="Nair S."/>
            <person name="De Pinna E."/>
            <person name="Peters T."/>
            <person name="Grant K."/>
        </authorList>
    </citation>
    <scope>NUCLEOTIDE SEQUENCE [LARGE SCALE GENOMIC DNA]</scope>
    <source>
        <strain evidence="2">474878</strain>
    </source>
</reference>
<dbReference type="PIRSF" id="PIRSF016624">
    <property type="entry name" value="Mu_prophg_I"/>
    <property type="match status" value="1"/>
</dbReference>
<dbReference type="EMBL" id="AAIYJF010000004">
    <property type="protein sequence ID" value="ECJ4376969.1"/>
    <property type="molecule type" value="Genomic_DNA"/>
</dbReference>
<accession>A0A5Y3W0W3</accession>
<evidence type="ECO:0008006" key="3">
    <source>
        <dbReference type="Google" id="ProtNLM"/>
    </source>
</evidence>
<organism evidence="2">
    <name type="scientific">Salmonella diarizonae</name>
    <dbReference type="NCBI Taxonomy" id="59204"/>
    <lineage>
        <taxon>Bacteria</taxon>
        <taxon>Pseudomonadati</taxon>
        <taxon>Pseudomonadota</taxon>
        <taxon>Gammaproteobacteria</taxon>
        <taxon>Enterobacterales</taxon>
        <taxon>Enterobacteriaceae</taxon>
        <taxon>Salmonella</taxon>
    </lineage>
</organism>
<sequence>MKTCIAALSIELTTAATPASRIRLLPAGEFRSNDGRPKECRTWVMNAACAQRLIAAAENKLIDYSFDYEHQALRAAQNGQPAPASAWFSTLEWVEGDGLYATDVNWTPAASRMIENLEYRYISPVFSYSSATVEVMGLLNVALTNLPALEELDDGVAIAAASRLAALSLITTEESSMDEEQIAYLLSQLRWILNLPETSTAADIKTELEKIITAISGGQGMAAASVDLMAMVTSAADKDARIAQQEVKIADLSQKVYDPAKFVPLAALSQLQTAYAGAVTDTRTQETDQLITAALSDRRLLPGEMESWARDLGKTNPDALKTYLDTARPVAALNQMQTQVTGVSGAPVTTPRSADPRNEGKGTAELDPTLVALSQQFGNDPAEIARLMGE</sequence>
<feature type="region of interest" description="Disordered" evidence="1">
    <location>
        <begin position="341"/>
        <end position="364"/>
    </location>
</feature>
<gene>
    <name evidence="2" type="ORF">DLB95_06605</name>
</gene>
<dbReference type="Proteomes" id="UP000839781">
    <property type="component" value="Unassembled WGS sequence"/>
</dbReference>